<dbReference type="InterPro" id="IPR001466">
    <property type="entry name" value="Beta-lactam-related"/>
</dbReference>
<dbReference type="PANTHER" id="PTHR43283:SF3">
    <property type="entry name" value="BETA-LACTAMASE FAMILY PROTEIN (AFU_ORTHOLOGUE AFUA_5G07500)"/>
    <property type="match status" value="1"/>
</dbReference>
<dbReference type="GeneID" id="76152140"/>
<dbReference type="InterPro" id="IPR012338">
    <property type="entry name" value="Beta-lactam/transpept-like"/>
</dbReference>
<dbReference type="Pfam" id="PF00144">
    <property type="entry name" value="Beta-lactamase"/>
    <property type="match status" value="1"/>
</dbReference>
<dbReference type="InterPro" id="IPR050789">
    <property type="entry name" value="Diverse_Enzym_Activities"/>
</dbReference>
<dbReference type="RefSeq" id="XP_051607503.1">
    <property type="nucleotide sequence ID" value="XM_051753567.1"/>
</dbReference>
<dbReference type="AlphaFoldDB" id="A0AAD5FXC9"/>
<evidence type="ECO:0000313" key="3">
    <source>
        <dbReference type="Proteomes" id="UP001204833"/>
    </source>
</evidence>
<evidence type="ECO:0000259" key="1">
    <source>
        <dbReference type="Pfam" id="PF00144"/>
    </source>
</evidence>
<dbReference type="Gene3D" id="3.40.710.10">
    <property type="entry name" value="DD-peptidase/beta-lactamase superfamily"/>
    <property type="match status" value="1"/>
</dbReference>
<feature type="domain" description="Beta-lactamase-related" evidence="1">
    <location>
        <begin position="36"/>
        <end position="391"/>
    </location>
</feature>
<reference evidence="2 3" key="1">
    <citation type="journal article" date="2022" name="DNA Res.">
        <title>Genome analysis of five recently described species of the CUG-Ser clade uncovers Candida theae as a new hybrid lineage with pathogenic potential in the Candida parapsilosis species complex.</title>
        <authorList>
            <person name="Mixao V."/>
            <person name="Del Olmo V."/>
            <person name="Hegedusova E."/>
            <person name="Saus E."/>
            <person name="Pryszcz L."/>
            <person name="Cillingova A."/>
            <person name="Nosek J."/>
            <person name="Gabaldon T."/>
        </authorList>
    </citation>
    <scope>NUCLEOTIDE SEQUENCE [LARGE SCALE GENOMIC DNA]</scope>
    <source>
        <strain evidence="2 3">CBS 12239</strain>
    </source>
</reference>
<dbReference type="Proteomes" id="UP001204833">
    <property type="component" value="Unassembled WGS sequence"/>
</dbReference>
<protein>
    <recommendedName>
        <fullName evidence="1">Beta-lactamase-related domain-containing protein</fullName>
    </recommendedName>
</protein>
<evidence type="ECO:0000313" key="2">
    <source>
        <dbReference type="EMBL" id="KAI5953090.1"/>
    </source>
</evidence>
<keyword evidence="3" id="KW-1185">Reference proteome</keyword>
<organism evidence="2 3">
    <name type="scientific">Candida theae</name>
    <dbReference type="NCBI Taxonomy" id="1198502"/>
    <lineage>
        <taxon>Eukaryota</taxon>
        <taxon>Fungi</taxon>
        <taxon>Dikarya</taxon>
        <taxon>Ascomycota</taxon>
        <taxon>Saccharomycotina</taxon>
        <taxon>Pichiomycetes</taxon>
        <taxon>Debaryomycetaceae</taxon>
        <taxon>Candida/Lodderomyces clade</taxon>
        <taxon>Candida</taxon>
    </lineage>
</organism>
<name>A0AAD5FXC9_9ASCO</name>
<dbReference type="SUPFAM" id="SSF56601">
    <property type="entry name" value="beta-lactamase/transpeptidase-like"/>
    <property type="match status" value="1"/>
</dbReference>
<dbReference type="EMBL" id="JAIHNG010000140">
    <property type="protein sequence ID" value="KAI5953090.1"/>
    <property type="molecule type" value="Genomic_DNA"/>
</dbReference>
<proteinExistence type="predicted"/>
<sequence length="423" mass="47367">MTFSNSDLNKLNKRLDVILEDVTTSKQSEEPPLVAPACTIGVTQKDKTVYLNTKGVTNLDTKQPSTNDHLYAFYSCTKSLTVMGALILYERGQLDLDTPVSKYFPEISTVGVLEPGIVDKKTGDFKKPLSLPKTQVTARHLMTHTAGFSYGFIHPDYFTLITKGKPRLDAANPTLEFFLHKTPLVFEPGTNWMYGHSIDWLGFVIEKISGQKLGEFLKKEIFDPIGMSSCAFHQNSYDNMNRVHYRKQDGTLKLQEKFGLPLNPNLDLGGQGCFGTVGDYLKFIRVWLNFGYSPDGNKRILSEKTVEYAVQNHLPENVELEFVGLAHNFVDDDAPGKSQDGWTLTGNAYNSNQLPSGRPKGTLYWGGLANLSYWIDFKNGIGGFFAVQVLPYMDEYVVPYIAKFESEVYAVVDGEDNQVPSKL</sequence>
<accession>A0AAD5FXC9</accession>
<comment type="caution">
    <text evidence="2">The sequence shown here is derived from an EMBL/GenBank/DDBJ whole genome shotgun (WGS) entry which is preliminary data.</text>
</comment>
<dbReference type="PANTHER" id="PTHR43283">
    <property type="entry name" value="BETA-LACTAMASE-RELATED"/>
    <property type="match status" value="1"/>
</dbReference>
<gene>
    <name evidence="2" type="ORF">KGF57_004082</name>
</gene>